<accession>A0A919MCQ8</accession>
<feature type="region of interest" description="Disordered" evidence="1">
    <location>
        <begin position="1"/>
        <end position="25"/>
    </location>
</feature>
<reference evidence="2" key="1">
    <citation type="submission" date="2021-01" db="EMBL/GenBank/DDBJ databases">
        <title>Whole genome shotgun sequence of Actinoplanes cyaneus NBRC 14990.</title>
        <authorList>
            <person name="Komaki H."/>
            <person name="Tamura T."/>
        </authorList>
    </citation>
    <scope>NUCLEOTIDE SEQUENCE</scope>
    <source>
        <strain evidence="2">NBRC 14990</strain>
    </source>
</reference>
<sequence length="69" mass="7368">MPVRADGDLAEPVEAGCQPDTVSRRGGQVALTVPDAEQGWVSLDNRTGRDPSHQICYRSTTNLIAMVGT</sequence>
<evidence type="ECO:0000256" key="1">
    <source>
        <dbReference type="SAM" id="MobiDB-lite"/>
    </source>
</evidence>
<proteinExistence type="predicted"/>
<evidence type="ECO:0000313" key="3">
    <source>
        <dbReference type="Proteomes" id="UP000619479"/>
    </source>
</evidence>
<gene>
    <name evidence="2" type="ORF">Acy02nite_88050</name>
</gene>
<name>A0A919MCQ8_9ACTN</name>
<organism evidence="2 3">
    <name type="scientific">Actinoplanes cyaneus</name>
    <dbReference type="NCBI Taxonomy" id="52696"/>
    <lineage>
        <taxon>Bacteria</taxon>
        <taxon>Bacillati</taxon>
        <taxon>Actinomycetota</taxon>
        <taxon>Actinomycetes</taxon>
        <taxon>Micromonosporales</taxon>
        <taxon>Micromonosporaceae</taxon>
        <taxon>Actinoplanes</taxon>
    </lineage>
</organism>
<evidence type="ECO:0000313" key="2">
    <source>
        <dbReference type="EMBL" id="GID70924.1"/>
    </source>
</evidence>
<dbReference type="AlphaFoldDB" id="A0A919MCQ8"/>
<protein>
    <submittedName>
        <fullName evidence="2">Uncharacterized protein</fullName>
    </submittedName>
</protein>
<keyword evidence="3" id="KW-1185">Reference proteome</keyword>
<dbReference type="Proteomes" id="UP000619479">
    <property type="component" value="Unassembled WGS sequence"/>
</dbReference>
<comment type="caution">
    <text evidence="2">The sequence shown here is derived from an EMBL/GenBank/DDBJ whole genome shotgun (WGS) entry which is preliminary data.</text>
</comment>
<dbReference type="EMBL" id="BOMH01000088">
    <property type="protein sequence ID" value="GID70924.1"/>
    <property type="molecule type" value="Genomic_DNA"/>
</dbReference>